<dbReference type="PANTHER" id="PTHR38038:SF1">
    <property type="entry name" value="PENICILLIN-BINDING PROTEIN ACTIVATOR LPOA"/>
    <property type="match status" value="1"/>
</dbReference>
<name>A0A6J4MFT0_9GAMM</name>
<dbReference type="InterPro" id="IPR007443">
    <property type="entry name" value="LpoA"/>
</dbReference>
<evidence type="ECO:0000256" key="1">
    <source>
        <dbReference type="ARBA" id="ARBA00023136"/>
    </source>
</evidence>
<organism evidence="2">
    <name type="scientific">uncultured Lysobacter sp</name>
    <dbReference type="NCBI Taxonomy" id="271060"/>
    <lineage>
        <taxon>Bacteria</taxon>
        <taxon>Pseudomonadati</taxon>
        <taxon>Pseudomonadota</taxon>
        <taxon>Gammaproteobacteria</taxon>
        <taxon>Lysobacterales</taxon>
        <taxon>Lysobacteraceae</taxon>
        <taxon>Lysobacter</taxon>
        <taxon>environmental samples</taxon>
    </lineage>
</organism>
<dbReference type="Gene3D" id="3.40.50.2300">
    <property type="match status" value="2"/>
</dbReference>
<keyword evidence="1" id="KW-0472">Membrane</keyword>
<dbReference type="PANTHER" id="PTHR38038">
    <property type="entry name" value="PENICILLIN-BINDING PROTEIN ACTIVATOR LPOA"/>
    <property type="match status" value="1"/>
</dbReference>
<proteinExistence type="predicted"/>
<gene>
    <name evidence="2" type="ORF">AVDCRST_MAG71-3096</name>
</gene>
<dbReference type="AlphaFoldDB" id="A0A6J4MFT0"/>
<reference evidence="2" key="1">
    <citation type="submission" date="2020-02" db="EMBL/GenBank/DDBJ databases">
        <authorList>
            <person name="Meier V. D."/>
        </authorList>
    </citation>
    <scope>NUCLEOTIDE SEQUENCE</scope>
    <source>
        <strain evidence="2">AVDCRST_MAG71</strain>
    </source>
</reference>
<dbReference type="InterPro" id="IPR028082">
    <property type="entry name" value="Peripla_BP_I"/>
</dbReference>
<dbReference type="GO" id="GO:0030234">
    <property type="term" value="F:enzyme regulator activity"/>
    <property type="evidence" value="ECO:0007669"/>
    <property type="project" value="TreeGrafter"/>
</dbReference>
<sequence length="470" mass="48774">MPMSLRTPPTGAVRTGLTWIPATLLLGAALAGCSSVASRPQEAAATAAVARATPQLDEARELARSAASLTGAERQASAARIERLLSQLDNATLTAAAAAMPAGDPLYNFAGRALLRRGLSLPRPFDGGAWTFNAGNRPPAEADGYRPPVKMAVLLPLSGSLATAAAPVRDGLLTAYYGEARRRPEIAFYDTAGGALQAYDRAVAAGSDFVVGPLGREEVTAMFSRGNLPVPVLALNRGGVEPPNGHASFSLSPEDEGLAAAEFLLGRGARRVLVIASADENQRRAVASLRERLEQRGASVTAVATDSTEDFAPFAQQEGGADAIFLAVRGSTARALMPKLALVGLGDRPRVATSLLLSGTGKAEQDRVLDGTAFPAETWTNRGLRGLPSASSVGATLPSARGAAARLFAFGHDAWKLAAYLDHLARAANGYIDGATGVLRMDGFGNVQRTPAWSTFEGGRSVPLADAGRR</sequence>
<dbReference type="SUPFAM" id="SSF53822">
    <property type="entry name" value="Periplasmic binding protein-like I"/>
    <property type="match status" value="1"/>
</dbReference>
<protein>
    <submittedName>
        <fullName evidence="2">LppC putative lipoprotein</fullName>
    </submittedName>
</protein>
<dbReference type="GO" id="GO:0009252">
    <property type="term" value="P:peptidoglycan biosynthetic process"/>
    <property type="evidence" value="ECO:0007669"/>
    <property type="project" value="TreeGrafter"/>
</dbReference>
<keyword evidence="2" id="KW-0449">Lipoprotein</keyword>
<dbReference type="PROSITE" id="PS51257">
    <property type="entry name" value="PROKAR_LIPOPROTEIN"/>
    <property type="match status" value="1"/>
</dbReference>
<dbReference type="Pfam" id="PF04348">
    <property type="entry name" value="LppC"/>
    <property type="match status" value="2"/>
</dbReference>
<dbReference type="GO" id="GO:0031241">
    <property type="term" value="C:periplasmic side of cell outer membrane"/>
    <property type="evidence" value="ECO:0007669"/>
    <property type="project" value="TreeGrafter"/>
</dbReference>
<dbReference type="EMBL" id="CADCUA010000738">
    <property type="protein sequence ID" value="CAA9356434.1"/>
    <property type="molecule type" value="Genomic_DNA"/>
</dbReference>
<evidence type="ECO:0000313" key="2">
    <source>
        <dbReference type="EMBL" id="CAA9356434.1"/>
    </source>
</evidence>
<accession>A0A6J4MFT0</accession>
<dbReference type="CDD" id="cd06339">
    <property type="entry name" value="PBP1_YraM_LppC_lipoprotein-like"/>
    <property type="match status" value="1"/>
</dbReference>